<evidence type="ECO:0000256" key="3">
    <source>
        <dbReference type="ARBA" id="ARBA00022664"/>
    </source>
</evidence>
<dbReference type="InterPro" id="IPR044976">
    <property type="entry name" value="FIPS5/FIPS3-like"/>
</dbReference>
<feature type="domain" description="Pre-mRNA polyadenylation factor Fip1" evidence="6">
    <location>
        <begin position="218"/>
        <end position="260"/>
    </location>
</feature>
<feature type="region of interest" description="Disordered" evidence="5">
    <location>
        <begin position="982"/>
        <end position="1005"/>
    </location>
</feature>
<reference evidence="7 8" key="1">
    <citation type="submission" date="2020-08" db="EMBL/GenBank/DDBJ databases">
        <title>Plant Genome Project.</title>
        <authorList>
            <person name="Zhang R.-G."/>
        </authorList>
    </citation>
    <scope>NUCLEOTIDE SEQUENCE [LARGE SCALE GENOMIC DNA]</scope>
    <source>
        <tissue evidence="7">Rhizome</tissue>
    </source>
</reference>
<comment type="similarity">
    <text evidence="2">Belongs to the FIP1 family.</text>
</comment>
<dbReference type="GO" id="GO:0006397">
    <property type="term" value="P:mRNA processing"/>
    <property type="evidence" value="ECO:0007669"/>
    <property type="project" value="UniProtKB-KW"/>
</dbReference>
<feature type="compositionally biased region" description="Basic residues" evidence="5">
    <location>
        <begin position="1163"/>
        <end position="1172"/>
    </location>
</feature>
<name>A0A8J5I4V8_ZINOF</name>
<evidence type="ECO:0000256" key="4">
    <source>
        <dbReference type="ARBA" id="ARBA00023242"/>
    </source>
</evidence>
<dbReference type="OrthoDB" id="1917198at2759"/>
<accession>A0A8J5I4V8</accession>
<dbReference type="PANTHER" id="PTHR36884:SF4">
    <property type="entry name" value="FIP1[III]-LIKE PROTEIN"/>
    <property type="match status" value="1"/>
</dbReference>
<evidence type="ECO:0000313" key="7">
    <source>
        <dbReference type="EMBL" id="KAG6537201.1"/>
    </source>
</evidence>
<comment type="caution">
    <text evidence="7">The sequence shown here is derived from an EMBL/GenBank/DDBJ whole genome shotgun (WGS) entry which is preliminary data.</text>
</comment>
<evidence type="ECO:0000256" key="1">
    <source>
        <dbReference type="ARBA" id="ARBA00004123"/>
    </source>
</evidence>
<dbReference type="EMBL" id="JACMSC010000001">
    <property type="protein sequence ID" value="KAG6537201.1"/>
    <property type="molecule type" value="Genomic_DNA"/>
</dbReference>
<organism evidence="7 8">
    <name type="scientific">Zingiber officinale</name>
    <name type="common">Ginger</name>
    <name type="synonym">Amomum zingiber</name>
    <dbReference type="NCBI Taxonomy" id="94328"/>
    <lineage>
        <taxon>Eukaryota</taxon>
        <taxon>Viridiplantae</taxon>
        <taxon>Streptophyta</taxon>
        <taxon>Embryophyta</taxon>
        <taxon>Tracheophyta</taxon>
        <taxon>Spermatophyta</taxon>
        <taxon>Magnoliopsida</taxon>
        <taxon>Liliopsida</taxon>
        <taxon>Zingiberales</taxon>
        <taxon>Zingiberaceae</taxon>
        <taxon>Zingiber</taxon>
    </lineage>
</organism>
<proteinExistence type="inferred from homology"/>
<feature type="region of interest" description="Disordered" evidence="5">
    <location>
        <begin position="562"/>
        <end position="659"/>
    </location>
</feature>
<gene>
    <name evidence="7" type="ORF">ZIOFF_002287</name>
</gene>
<feature type="compositionally biased region" description="Basic and acidic residues" evidence="5">
    <location>
        <begin position="588"/>
        <end position="617"/>
    </location>
</feature>
<dbReference type="GO" id="GO:0005634">
    <property type="term" value="C:nucleus"/>
    <property type="evidence" value="ECO:0007669"/>
    <property type="project" value="UniProtKB-SubCell"/>
</dbReference>
<protein>
    <recommendedName>
        <fullName evidence="6">Pre-mRNA polyadenylation factor Fip1 domain-containing protein</fullName>
    </recommendedName>
</protein>
<dbReference type="PANTHER" id="PTHR36884">
    <property type="entry name" value="FIP1[III]-LIKE PROTEIN"/>
    <property type="match status" value="1"/>
</dbReference>
<dbReference type="PROSITE" id="PS50890">
    <property type="entry name" value="PUA"/>
    <property type="match status" value="1"/>
</dbReference>
<feature type="compositionally biased region" description="Basic and acidic residues" evidence="5">
    <location>
        <begin position="1130"/>
        <end position="1146"/>
    </location>
</feature>
<comment type="subcellular location">
    <subcellularLocation>
        <location evidence="1">Nucleus</location>
    </subcellularLocation>
</comment>
<evidence type="ECO:0000256" key="5">
    <source>
        <dbReference type="SAM" id="MobiDB-lite"/>
    </source>
</evidence>
<dbReference type="Proteomes" id="UP000734854">
    <property type="component" value="Unassembled WGS sequence"/>
</dbReference>
<keyword evidence="3" id="KW-0507">mRNA processing</keyword>
<keyword evidence="4" id="KW-0539">Nucleus</keyword>
<sequence length="1172" mass="132712">MFSPGVSLLSLPQAMGSVEDDFEELYADLDDQVNAGIAIAQGSCSGKEFDSISEGSGERPASCDDAGDLVVAVESESEDDLHIVLNEENCSRMMALERRNSGLGAGWCREEEDEDEDEDGDLVILTEFSQHRKNNLTRVEKLPITDGLAHGSATRSASQCVRSQIGGFPTKSITSVSQNGACDQLTIPLGVSASCNSCILSTSHNRHLFWPRKRTIFDINIEALEQKPWRQPRVDITDYFNFDLNEESWRSYCRELDQFRQQQAEMSEPFTVNESSRSNQFVQMPTNDSYECEYVHHINRVKASVSNGNLDHKLRWLDMKKGRAIQVEHGIGERVPSIDIKQPRHRDSDVVIQVAMKDFEDCPAEESGHVEKGDRRFLGYVHGLHESANCENMGVQASSTVMPSLKTSKTNSKGISGAVDAGIPSNSDVCIQRAISRSQDSNISSSDCLSESSKYPGCSKKILNIVKQESTNSVARLQESNMSDSYYSNSYETDHTKSRNKDLKLDRVDLGLSPEIYRDHNQKTIHSTVELVTPAVHEEASTVFYNSSKNSIDKFEVGFRSEGKQGYNTDAGKHLDIEPRHRRSRNYKNPEHSVDNSSRKASSEVSLRKANYDETTKSRKASTEVSLRKANYDETNKRNLSERDCSHPKRVPPKDNRTYSTNFLFSEGYDGRVLINDPCEDSDELISESDSFILEKLPYLGHQKRKSDRQIMFKDGCKANARYRKHIASSSEDEELFSGKSSRHALQNSGGLSNLKRRSRINESHAMEMNWYTEHYVTREKRGLYGANTKRNKFSVTLKSSGQCVDDKQSLPIRNKKSRKNKYDSSSRSINCQGYSYVEGNVALCPMLRRDDGDSFSNENIKFSGTSAMSGLQHLVDGEIYLRHQKQARLTMEKESPNFVKNSRMDKIQVNHHVVGYNHSEDHVHFSGRKKVITEEYTKPESTRGGRSLLENFDKERHDLGTLEHREPINLRVNGVKRKFHGNDNPDKMVTKRRSGAKRQRRRKLKNSIGIRHQEIAQSKLERKHQRLDGFKSVISIGNGTLAGQDHEDDEIEEGQLIEESDDDHVAGLLPSDLIPMKRMDFPVVKPYLQAQLEVKKVQTKETATNANNFGGCCNNRILEALTKMEKRRERFKEPIAPKQVEEKNLPIDTTPASTEVKEQRPARKRRWGTSS</sequence>
<feature type="compositionally biased region" description="Basic and acidic residues" evidence="5">
    <location>
        <begin position="626"/>
        <end position="657"/>
    </location>
</feature>
<feature type="region of interest" description="Disordered" evidence="5">
    <location>
        <begin position="805"/>
        <end position="827"/>
    </location>
</feature>
<dbReference type="Pfam" id="PF05182">
    <property type="entry name" value="Fip1"/>
    <property type="match status" value="1"/>
</dbReference>
<feature type="region of interest" description="Disordered" evidence="5">
    <location>
        <begin position="730"/>
        <end position="758"/>
    </location>
</feature>
<keyword evidence="8" id="KW-1185">Reference proteome</keyword>
<feature type="region of interest" description="Disordered" evidence="5">
    <location>
        <begin position="1130"/>
        <end position="1172"/>
    </location>
</feature>
<evidence type="ECO:0000256" key="2">
    <source>
        <dbReference type="ARBA" id="ARBA00007459"/>
    </source>
</evidence>
<dbReference type="InterPro" id="IPR007854">
    <property type="entry name" value="Fip1_dom"/>
</dbReference>
<dbReference type="AlphaFoldDB" id="A0A8J5I4V8"/>
<evidence type="ECO:0000259" key="6">
    <source>
        <dbReference type="Pfam" id="PF05182"/>
    </source>
</evidence>
<feature type="compositionally biased region" description="Basic residues" evidence="5">
    <location>
        <begin position="991"/>
        <end position="1005"/>
    </location>
</feature>
<evidence type="ECO:0000313" key="8">
    <source>
        <dbReference type="Proteomes" id="UP000734854"/>
    </source>
</evidence>